<reference evidence="1 2" key="1">
    <citation type="submission" date="2019-04" db="EMBL/GenBank/DDBJ databases">
        <authorList>
            <person name="Hwang J.C."/>
        </authorList>
    </citation>
    <scope>NUCLEOTIDE SEQUENCE [LARGE SCALE GENOMIC DNA]</scope>
    <source>
        <strain evidence="1 2">IMCC35002</strain>
    </source>
</reference>
<organism evidence="1 2">
    <name type="scientific">Ferrimonas aestuarii</name>
    <dbReference type="NCBI Taxonomy" id="2569539"/>
    <lineage>
        <taxon>Bacteria</taxon>
        <taxon>Pseudomonadati</taxon>
        <taxon>Pseudomonadota</taxon>
        <taxon>Gammaproteobacteria</taxon>
        <taxon>Alteromonadales</taxon>
        <taxon>Ferrimonadaceae</taxon>
        <taxon>Ferrimonas</taxon>
    </lineage>
</organism>
<proteinExistence type="predicted"/>
<dbReference type="Proteomes" id="UP000305675">
    <property type="component" value="Unassembled WGS sequence"/>
</dbReference>
<comment type="caution">
    <text evidence="1">The sequence shown here is derived from an EMBL/GenBank/DDBJ whole genome shotgun (WGS) entry which is preliminary data.</text>
</comment>
<evidence type="ECO:0000313" key="2">
    <source>
        <dbReference type="Proteomes" id="UP000305675"/>
    </source>
</evidence>
<accession>A0A4U1BRQ6</accession>
<keyword evidence="2" id="KW-1185">Reference proteome</keyword>
<dbReference type="RefSeq" id="WP_136861505.1">
    <property type="nucleotide sequence ID" value="NZ_SWCJ01000001.1"/>
</dbReference>
<evidence type="ECO:0000313" key="1">
    <source>
        <dbReference type="EMBL" id="TKB58357.1"/>
    </source>
</evidence>
<gene>
    <name evidence="1" type="ORF">FCL42_01000</name>
</gene>
<dbReference type="AlphaFoldDB" id="A0A4U1BRQ6"/>
<protein>
    <submittedName>
        <fullName evidence="1">Uncharacterized protein</fullName>
    </submittedName>
</protein>
<dbReference type="EMBL" id="SWCJ01000001">
    <property type="protein sequence ID" value="TKB58357.1"/>
    <property type="molecule type" value="Genomic_DNA"/>
</dbReference>
<sequence length="72" mass="8373">MKDNVTDMNKALLKRITEAVANIKVDEEEIIRIASKLKEVESKRHIQDYFVENGNMIDDHTDKDNSDKENEP</sequence>
<name>A0A4U1BRQ6_9GAMM</name>